<dbReference type="Proteomes" id="UP001217417">
    <property type="component" value="Unassembled WGS sequence"/>
</dbReference>
<evidence type="ECO:0000313" key="1">
    <source>
        <dbReference type="EMBL" id="KAJ8099492.1"/>
    </source>
</evidence>
<proteinExistence type="predicted"/>
<gene>
    <name evidence="1" type="ORF">POJ06DRAFT_136044</name>
</gene>
<reference evidence="1" key="1">
    <citation type="submission" date="2023-03" db="EMBL/GenBank/DDBJ databases">
        <title>Near-Complete genome sequence of Lipomyces tetrasporous NRRL Y-64009, an oleaginous yeast capable of growing on lignocellulosic hydrolysates.</title>
        <authorList>
            <consortium name="Lawrence Berkeley National Laboratory"/>
            <person name="Jagtap S.S."/>
            <person name="Liu J.-J."/>
            <person name="Walukiewicz H.E."/>
            <person name="Pangilinan J."/>
            <person name="Lipzen A."/>
            <person name="Ahrendt S."/>
            <person name="Koriabine M."/>
            <person name="Cobaugh K."/>
            <person name="Salamov A."/>
            <person name="Yoshinaga Y."/>
            <person name="Ng V."/>
            <person name="Daum C."/>
            <person name="Grigoriev I.V."/>
            <person name="Slininger P.J."/>
            <person name="Dien B.S."/>
            <person name="Jin Y.-S."/>
            <person name="Rao C.V."/>
        </authorList>
    </citation>
    <scope>NUCLEOTIDE SEQUENCE</scope>
    <source>
        <strain evidence="1">NRRL Y-64009</strain>
    </source>
</reference>
<sequence length="118" mass="13225">MAPPIIVLAAKYALTSEISGPTAPPKNWTYDMAHAYRLDTPSPIHPVFLTSLLRPAHDDPLPSQILTDWQPPAIVGDGEEEFHVEAILDERRIRWGRGHPTATKMDWLSRSYLDASAR</sequence>
<accession>A0AAD7QQ32</accession>
<dbReference type="EMBL" id="JARPMG010000007">
    <property type="protein sequence ID" value="KAJ8099492.1"/>
    <property type="molecule type" value="Genomic_DNA"/>
</dbReference>
<protein>
    <submittedName>
        <fullName evidence="1">Uncharacterized protein</fullName>
    </submittedName>
</protein>
<keyword evidence="2" id="KW-1185">Reference proteome</keyword>
<organism evidence="1 2">
    <name type="scientific">Lipomyces tetrasporus</name>
    <dbReference type="NCBI Taxonomy" id="54092"/>
    <lineage>
        <taxon>Eukaryota</taxon>
        <taxon>Fungi</taxon>
        <taxon>Dikarya</taxon>
        <taxon>Ascomycota</taxon>
        <taxon>Saccharomycotina</taxon>
        <taxon>Lipomycetes</taxon>
        <taxon>Lipomycetales</taxon>
        <taxon>Lipomycetaceae</taxon>
        <taxon>Lipomyces</taxon>
    </lineage>
</organism>
<dbReference type="AlphaFoldDB" id="A0AAD7QQ32"/>
<dbReference type="RefSeq" id="XP_056042942.1">
    <property type="nucleotide sequence ID" value="XM_056184459.1"/>
</dbReference>
<comment type="caution">
    <text evidence="1">The sequence shown here is derived from an EMBL/GenBank/DDBJ whole genome shotgun (WGS) entry which is preliminary data.</text>
</comment>
<evidence type="ECO:0000313" key="2">
    <source>
        <dbReference type="Proteomes" id="UP001217417"/>
    </source>
</evidence>
<name>A0AAD7QQ32_9ASCO</name>
<dbReference type="GeneID" id="80879625"/>